<dbReference type="GeneID" id="68095518"/>
<accession>A0AA88KLK1</accession>
<evidence type="ECO:0000313" key="2">
    <source>
        <dbReference type="Proteomes" id="UP000816034"/>
    </source>
</evidence>
<reference evidence="1 2" key="1">
    <citation type="journal article" date="2018" name="BMC Genomics">
        <title>The genome of Naegleria lovaniensis, the basis for a comparative approach to unravel pathogenicity factors of the human pathogenic amoeba N. fowleri.</title>
        <authorList>
            <person name="Liechti N."/>
            <person name="Schurch N."/>
            <person name="Bruggmann R."/>
            <person name="Wittwer M."/>
        </authorList>
    </citation>
    <scope>NUCLEOTIDE SEQUENCE [LARGE SCALE GENOMIC DNA]</scope>
    <source>
        <strain evidence="1 2">ATCC 30569</strain>
    </source>
</reference>
<dbReference type="Proteomes" id="UP000816034">
    <property type="component" value="Unassembled WGS sequence"/>
</dbReference>
<organism evidence="1 2">
    <name type="scientific">Naegleria lovaniensis</name>
    <name type="common">Amoeba</name>
    <dbReference type="NCBI Taxonomy" id="51637"/>
    <lineage>
        <taxon>Eukaryota</taxon>
        <taxon>Discoba</taxon>
        <taxon>Heterolobosea</taxon>
        <taxon>Tetramitia</taxon>
        <taxon>Eutetramitia</taxon>
        <taxon>Vahlkampfiidae</taxon>
        <taxon>Naegleria</taxon>
    </lineage>
</organism>
<protein>
    <submittedName>
        <fullName evidence="1">Uncharacterized protein</fullName>
    </submittedName>
</protein>
<comment type="caution">
    <text evidence="1">The sequence shown here is derived from an EMBL/GenBank/DDBJ whole genome shotgun (WGS) entry which is preliminary data.</text>
</comment>
<dbReference type="EMBL" id="PYSW02000017">
    <property type="protein sequence ID" value="KAG2385914.1"/>
    <property type="molecule type" value="Genomic_DNA"/>
</dbReference>
<proteinExistence type="predicted"/>
<sequence length="727" mass="86259">MFKSKHSHDTRSHDVVVAPMKMNLKYEDSSSKPSTFWKYQDENDDVFPFTKDQVMQHVQKTIHDINQDESKLERVYYSTVRGIYLYGSRTFKTNVNDSDFDFVFLADDLKTENSSEGGFSRNSQYMLHTTIKVNHENGQELDYDLEIMMMNTFVYLELAFAEIPVILLSVQQPNERFVLYEDEKMKIWRENWNKWFLRLPRSRNAMLHELNFSYNKANRFWMALQNGVHTTERAQKDYLKKVKKNLAHGIRFCKYGYQIVFGGCIYDYLETNTLYDELVFGTDHFTTWQQFESCTKHLYDRWMVEYKADVKALMREARKNGLTMKRQHPLIVLDFLNTFCKKFVRSSTFTIGSNVEDVQYLFGPFTLSRLFAISVSPILQSSNEVNNPNISKLFKFDLDATYQSNENAVSFREMDLFLECNGLIVEVVPSSDNDDTLVTYRPVCVPRFYFENFQDLDARYGENYSNSIDLSRYTILENPSGIQCQLFYYNGEWRISCSDEYSKWYLWIMKKEYEISSHSTEHRVKQLWDELGMHYPSMEDTSINFFFVFKEKSKRIIFKGCRSLDTFKELKDWKEFGNKYHWKDQVNTLNISTIEALMNIVNDFNIYPPSEYEGVECIDFENNEHSFQIRSSLRFHIPFLRLTNTNYITSLIDQDIVNNPPNDLVTSKYNLDLLVSVLLQSTLSAVDNRDELAVEELNRIFLPLYRKLKHSYVRLCKMIDEFYNTSY</sequence>
<gene>
    <name evidence="1" type="ORF">C9374_003063</name>
</gene>
<keyword evidence="2" id="KW-1185">Reference proteome</keyword>
<evidence type="ECO:0000313" key="1">
    <source>
        <dbReference type="EMBL" id="KAG2385914.1"/>
    </source>
</evidence>
<name>A0AA88KLK1_NAELO</name>
<dbReference type="AlphaFoldDB" id="A0AA88KLK1"/>
<dbReference type="RefSeq" id="XP_044549907.1">
    <property type="nucleotide sequence ID" value="XM_044692550.1"/>
</dbReference>